<name>A0A836CBM1_9STRA</name>
<evidence type="ECO:0000256" key="3">
    <source>
        <dbReference type="SAM" id="MobiDB-lite"/>
    </source>
</evidence>
<comment type="caution">
    <text evidence="6">The sequence shown here is derived from an EMBL/GenBank/DDBJ whole genome shotgun (WGS) entry which is preliminary data.</text>
</comment>
<dbReference type="GO" id="GO:0006457">
    <property type="term" value="P:protein folding"/>
    <property type="evidence" value="ECO:0007669"/>
    <property type="project" value="TreeGrafter"/>
</dbReference>
<dbReference type="InterPro" id="IPR045250">
    <property type="entry name" value="p23-like"/>
</dbReference>
<dbReference type="SUPFAM" id="SSF49764">
    <property type="entry name" value="HSP20-like chaperones"/>
    <property type="match status" value="1"/>
</dbReference>
<feature type="chain" id="PRO_5033060093" description="CS domain-containing protein" evidence="4">
    <location>
        <begin position="19"/>
        <end position="367"/>
    </location>
</feature>
<sequence>MRALLLLATCLTLGMCRGTTAPLEAADDQGCLTAVLAAQGGLAAESLGVALQRGWWACSEELIKRLAVTMDKDLDHIFQMEQRSITRQLNSLKSVLEASKPMQQLSPAFEWAQSGNEVFISVKFAHKVDAPATLGVAVDSVDMVGDRVTLKASTTGRKQFLLDLQLFGDIDPEASTWQLGSVGRCTLQLKKMQEKPSRWPSLLKEGFKKPPNMHFWYDKHESYSEELETLEEQQEGQDLLAKMKAADKREEEEKAAAKGGDVKAKADVSDKAKEPAKDNDKPKEAPVRTLAQLAAASRQAKVEEAKKAVAKERKEALQSLEKDFKARKRAMDKELERKREEVRQQYDKLQDERVNAAYKAFPLADEL</sequence>
<dbReference type="InterPro" id="IPR007052">
    <property type="entry name" value="CS_dom"/>
</dbReference>
<evidence type="ECO:0000256" key="4">
    <source>
        <dbReference type="SAM" id="SignalP"/>
    </source>
</evidence>
<keyword evidence="7" id="KW-1185">Reference proteome</keyword>
<dbReference type="GO" id="GO:0005829">
    <property type="term" value="C:cytosol"/>
    <property type="evidence" value="ECO:0007669"/>
    <property type="project" value="TreeGrafter"/>
</dbReference>
<reference evidence="6" key="1">
    <citation type="submission" date="2021-02" db="EMBL/GenBank/DDBJ databases">
        <title>First Annotated Genome of the Yellow-green Alga Tribonema minus.</title>
        <authorList>
            <person name="Mahan K.M."/>
        </authorList>
    </citation>
    <scope>NUCLEOTIDE SEQUENCE</scope>
    <source>
        <strain evidence="6">UTEX B ZZ1240</strain>
    </source>
</reference>
<keyword evidence="2" id="KW-0175">Coiled coil</keyword>
<feature type="coiled-coil region" evidence="2">
    <location>
        <begin position="293"/>
        <end position="359"/>
    </location>
</feature>
<dbReference type="PANTHER" id="PTHR22932:SF1">
    <property type="entry name" value="CO-CHAPERONE PROTEIN DAF-41"/>
    <property type="match status" value="1"/>
</dbReference>
<feature type="signal peptide" evidence="4">
    <location>
        <begin position="1"/>
        <end position="18"/>
    </location>
</feature>
<organism evidence="6 7">
    <name type="scientific">Tribonema minus</name>
    <dbReference type="NCBI Taxonomy" id="303371"/>
    <lineage>
        <taxon>Eukaryota</taxon>
        <taxon>Sar</taxon>
        <taxon>Stramenopiles</taxon>
        <taxon>Ochrophyta</taxon>
        <taxon>PX clade</taxon>
        <taxon>Xanthophyceae</taxon>
        <taxon>Tribonematales</taxon>
        <taxon>Tribonemataceae</taxon>
        <taxon>Tribonema</taxon>
    </lineage>
</organism>
<evidence type="ECO:0000256" key="1">
    <source>
        <dbReference type="ARBA" id="ARBA00025733"/>
    </source>
</evidence>
<accession>A0A836CBM1</accession>
<gene>
    <name evidence="6" type="ORF">JKP88DRAFT_201323</name>
</gene>
<dbReference type="GO" id="GO:0051879">
    <property type="term" value="F:Hsp90 protein binding"/>
    <property type="evidence" value="ECO:0007669"/>
    <property type="project" value="InterPro"/>
</dbReference>
<keyword evidence="4" id="KW-0732">Signal</keyword>
<dbReference type="EMBL" id="JAFCMP010000501">
    <property type="protein sequence ID" value="KAG5179123.1"/>
    <property type="molecule type" value="Genomic_DNA"/>
</dbReference>
<dbReference type="Pfam" id="PF04969">
    <property type="entry name" value="CS"/>
    <property type="match status" value="1"/>
</dbReference>
<protein>
    <recommendedName>
        <fullName evidence="5">CS domain-containing protein</fullName>
    </recommendedName>
</protein>
<dbReference type="AlphaFoldDB" id="A0A836CBM1"/>
<comment type="similarity">
    <text evidence="1">Belongs to the p23/wos2 family.</text>
</comment>
<feature type="compositionally biased region" description="Basic and acidic residues" evidence="3">
    <location>
        <begin position="244"/>
        <end position="286"/>
    </location>
</feature>
<dbReference type="GO" id="GO:0005634">
    <property type="term" value="C:nucleus"/>
    <property type="evidence" value="ECO:0007669"/>
    <property type="project" value="TreeGrafter"/>
</dbReference>
<dbReference type="GO" id="GO:0051087">
    <property type="term" value="F:protein-folding chaperone binding"/>
    <property type="evidence" value="ECO:0007669"/>
    <property type="project" value="TreeGrafter"/>
</dbReference>
<dbReference type="OrthoDB" id="204603at2759"/>
<feature type="domain" description="CS" evidence="5">
    <location>
        <begin position="104"/>
        <end position="203"/>
    </location>
</feature>
<dbReference type="InterPro" id="IPR008978">
    <property type="entry name" value="HSP20-like_chaperone"/>
</dbReference>
<dbReference type="PROSITE" id="PS51203">
    <property type="entry name" value="CS"/>
    <property type="match status" value="1"/>
</dbReference>
<feature type="region of interest" description="Disordered" evidence="3">
    <location>
        <begin position="244"/>
        <end position="287"/>
    </location>
</feature>
<dbReference type="PANTHER" id="PTHR22932">
    <property type="entry name" value="TELOMERASE-BINDING PROTEIN P23 HSP90 CO-CHAPERONE"/>
    <property type="match status" value="1"/>
</dbReference>
<dbReference type="Proteomes" id="UP000664859">
    <property type="component" value="Unassembled WGS sequence"/>
</dbReference>
<evidence type="ECO:0000313" key="6">
    <source>
        <dbReference type="EMBL" id="KAG5179123.1"/>
    </source>
</evidence>
<evidence type="ECO:0000259" key="5">
    <source>
        <dbReference type="PROSITE" id="PS51203"/>
    </source>
</evidence>
<evidence type="ECO:0000313" key="7">
    <source>
        <dbReference type="Proteomes" id="UP000664859"/>
    </source>
</evidence>
<proteinExistence type="inferred from homology"/>
<dbReference type="Gene3D" id="2.60.40.790">
    <property type="match status" value="1"/>
</dbReference>
<evidence type="ECO:0000256" key="2">
    <source>
        <dbReference type="SAM" id="Coils"/>
    </source>
</evidence>
<dbReference type="CDD" id="cd06463">
    <property type="entry name" value="p23_like"/>
    <property type="match status" value="1"/>
</dbReference>
<dbReference type="GO" id="GO:0051131">
    <property type="term" value="P:chaperone-mediated protein complex assembly"/>
    <property type="evidence" value="ECO:0007669"/>
    <property type="project" value="TreeGrafter"/>
</dbReference>